<evidence type="ECO:0000256" key="2">
    <source>
        <dbReference type="ARBA" id="ARBA00023125"/>
    </source>
</evidence>
<dbReference type="Gene3D" id="1.10.260.40">
    <property type="entry name" value="lambda repressor-like DNA-binding domains"/>
    <property type="match status" value="1"/>
</dbReference>
<organism evidence="5 6">
    <name type="scientific">Desulfurispira natronophila</name>
    <dbReference type="NCBI Taxonomy" id="682562"/>
    <lineage>
        <taxon>Bacteria</taxon>
        <taxon>Pseudomonadati</taxon>
        <taxon>Chrysiogenota</taxon>
        <taxon>Chrysiogenia</taxon>
        <taxon>Chrysiogenales</taxon>
        <taxon>Chrysiogenaceae</taxon>
        <taxon>Desulfurispira</taxon>
    </lineage>
</organism>
<dbReference type="GO" id="GO:0003677">
    <property type="term" value="F:DNA binding"/>
    <property type="evidence" value="ECO:0007669"/>
    <property type="project" value="UniProtKB-KW"/>
</dbReference>
<reference evidence="5 6" key="1">
    <citation type="submission" date="2020-08" db="EMBL/GenBank/DDBJ databases">
        <title>Genomic Encyclopedia of Type Strains, Phase IV (KMG-IV): sequencing the most valuable type-strain genomes for metagenomic binning, comparative biology and taxonomic classification.</title>
        <authorList>
            <person name="Goeker M."/>
        </authorList>
    </citation>
    <scope>NUCLEOTIDE SEQUENCE [LARGE SCALE GENOMIC DNA]</scope>
    <source>
        <strain evidence="5 6">DSM 22071</strain>
    </source>
</reference>
<dbReference type="SUPFAM" id="SSF47413">
    <property type="entry name" value="lambda repressor-like DNA-binding domains"/>
    <property type="match status" value="1"/>
</dbReference>
<evidence type="ECO:0000313" key="5">
    <source>
        <dbReference type="EMBL" id="MBB5022189.1"/>
    </source>
</evidence>
<dbReference type="EMBL" id="JACHID010000008">
    <property type="protein sequence ID" value="MBB5022189.1"/>
    <property type="molecule type" value="Genomic_DNA"/>
</dbReference>
<keyword evidence="2" id="KW-0238">DNA-binding</keyword>
<evidence type="ECO:0000259" key="4">
    <source>
        <dbReference type="PROSITE" id="PS50943"/>
    </source>
</evidence>
<dbReference type="Pfam" id="PF00717">
    <property type="entry name" value="Peptidase_S24"/>
    <property type="match status" value="1"/>
</dbReference>
<dbReference type="SMART" id="SM00530">
    <property type="entry name" value="HTH_XRE"/>
    <property type="match status" value="1"/>
</dbReference>
<dbReference type="InterPro" id="IPR010982">
    <property type="entry name" value="Lambda_DNA-bd_dom_sf"/>
</dbReference>
<dbReference type="InterPro" id="IPR036286">
    <property type="entry name" value="LexA/Signal_pep-like_sf"/>
</dbReference>
<keyword evidence="6" id="KW-1185">Reference proteome</keyword>
<gene>
    <name evidence="5" type="ORF">HNR37_001517</name>
</gene>
<dbReference type="PANTHER" id="PTHR40661">
    <property type="match status" value="1"/>
</dbReference>
<keyword evidence="3" id="KW-0804">Transcription</keyword>
<comment type="caution">
    <text evidence="5">The sequence shown here is derived from an EMBL/GenBank/DDBJ whole genome shotgun (WGS) entry which is preliminary data.</text>
</comment>
<evidence type="ECO:0000256" key="1">
    <source>
        <dbReference type="ARBA" id="ARBA00023015"/>
    </source>
</evidence>
<evidence type="ECO:0000313" key="6">
    <source>
        <dbReference type="Proteomes" id="UP000528322"/>
    </source>
</evidence>
<sequence length="220" mass="24701">MNISEIIGRKIRIIRKSQRLSSEKLGEAVGIEGSYVRQIETGKRKLNLIILEKLANALDVNIAALFDPQLPVEKKNIPAEERLDLINVPVFEGLPRSLPVVFDEKDAIDYLPVSQVLVSELTDPRQTALWVKVNDESMLPLLNRGDIVLLSRIQSLPIADGTPLLALREDEVFMGRVYSNNNIALLASMDLSGQSMTLPDSLEDTDLQLFQILWKMQRLS</sequence>
<name>A0A7W7Y543_9BACT</name>
<feature type="domain" description="HTH cro/C1-type" evidence="4">
    <location>
        <begin position="11"/>
        <end position="65"/>
    </location>
</feature>
<dbReference type="InterPro" id="IPR015927">
    <property type="entry name" value="Peptidase_S24_S26A/B/C"/>
</dbReference>
<dbReference type="Proteomes" id="UP000528322">
    <property type="component" value="Unassembled WGS sequence"/>
</dbReference>
<proteinExistence type="predicted"/>
<dbReference type="Pfam" id="PF01381">
    <property type="entry name" value="HTH_3"/>
    <property type="match status" value="1"/>
</dbReference>
<dbReference type="PANTHER" id="PTHR40661:SF3">
    <property type="entry name" value="FELS-1 PROPHAGE TRANSCRIPTIONAL REGULATOR"/>
    <property type="match status" value="1"/>
</dbReference>
<evidence type="ECO:0000256" key="3">
    <source>
        <dbReference type="ARBA" id="ARBA00023163"/>
    </source>
</evidence>
<dbReference type="PROSITE" id="PS50943">
    <property type="entry name" value="HTH_CROC1"/>
    <property type="match status" value="1"/>
</dbReference>
<accession>A0A7W7Y543</accession>
<dbReference type="SUPFAM" id="SSF51306">
    <property type="entry name" value="LexA/Signal peptidase"/>
    <property type="match status" value="1"/>
</dbReference>
<dbReference type="InterPro" id="IPR001387">
    <property type="entry name" value="Cro/C1-type_HTH"/>
</dbReference>
<dbReference type="RefSeq" id="WP_183732248.1">
    <property type="nucleotide sequence ID" value="NZ_JACHID010000008.1"/>
</dbReference>
<dbReference type="CDD" id="cd00093">
    <property type="entry name" value="HTH_XRE"/>
    <property type="match status" value="1"/>
</dbReference>
<dbReference type="AlphaFoldDB" id="A0A7W7Y543"/>
<keyword evidence="1" id="KW-0805">Transcription regulation</keyword>
<dbReference type="Gene3D" id="2.10.109.10">
    <property type="entry name" value="Umud Fragment, subunit A"/>
    <property type="match status" value="1"/>
</dbReference>
<protein>
    <submittedName>
        <fullName evidence="5">Transcriptional regulator with XRE-family HTH domain</fullName>
    </submittedName>
</protein>